<dbReference type="Gene3D" id="3.30.70.270">
    <property type="match status" value="1"/>
</dbReference>
<feature type="domain" description="GGDEF" evidence="1">
    <location>
        <begin position="218"/>
        <end position="352"/>
    </location>
</feature>
<dbReference type="InterPro" id="IPR042463">
    <property type="entry name" value="HNOB_dom_associated_sf"/>
</dbReference>
<dbReference type="InterPro" id="IPR000160">
    <property type="entry name" value="GGDEF_dom"/>
</dbReference>
<dbReference type="InterPro" id="IPR052163">
    <property type="entry name" value="DGC-Regulatory_Protein"/>
</dbReference>
<gene>
    <name evidence="2" type="ORF">CX676_03085</name>
</gene>
<dbReference type="InterPro" id="IPR029787">
    <property type="entry name" value="Nucleotide_cyclase"/>
</dbReference>
<accession>A0A2H5EVD2</accession>
<dbReference type="KEGG" id="pzh:CX676_03085"/>
<dbReference type="PANTHER" id="PTHR46663">
    <property type="entry name" value="DIGUANYLATE CYCLASE DGCT-RELATED"/>
    <property type="match status" value="1"/>
</dbReference>
<protein>
    <submittedName>
        <fullName evidence="2">GGDEF domain-containing protein</fullName>
    </submittedName>
</protein>
<dbReference type="GO" id="GO:0003824">
    <property type="term" value="F:catalytic activity"/>
    <property type="evidence" value="ECO:0007669"/>
    <property type="project" value="UniProtKB-ARBA"/>
</dbReference>
<keyword evidence="3" id="KW-1185">Reference proteome</keyword>
<sequence length="358" mass="38474">MTQLPDPEPSAPPLSRAADVLFTPTILDDLLPMHLMIEADGRIGSAGPTLRKIVPAGPARLSDVFVLTRPVAQEDDHQALILAAHQAERVFLRMIAPPQLSLRGHAVEIGAGRLLLNLGFGIALVDAVRELELKDSDFAPAELAMELLFLHEANRAVMGELSRFNLRLEEAREVAETQAFSDPLTGLYNRRGLEIALAMALRAATARPSGPAGVAARPGFALAHLDLDRFKEVNDQYGHAAGDQVLCRVAEVLRSETRSNDTVARVGGDEFVLILPGMTATAPLERLAQRIIAEIERPILLDEGECLISVSIGITLSSLYDPPVAETLLADADAALYRSKHAGRARASIHDPGQEGTG</sequence>
<reference evidence="2 3" key="1">
    <citation type="journal article" date="2013" name="Antonie Van Leeuwenhoek">
        <title>Paracoccus zhejiangensis sp. nov., isolated from activated sludge in wastewater-treatment system.</title>
        <authorList>
            <person name="Wu Z.G."/>
            <person name="Zhang D.F."/>
            <person name="Liu Y.L."/>
            <person name="Wang F."/>
            <person name="Jiang X."/>
            <person name="Li C."/>
            <person name="Li S.P."/>
            <person name="Hong Q."/>
            <person name="Li W.J."/>
        </authorList>
    </citation>
    <scope>NUCLEOTIDE SEQUENCE [LARGE SCALE GENOMIC DNA]</scope>
    <source>
        <strain evidence="2 3">J6</strain>
    </source>
</reference>
<proteinExistence type="predicted"/>
<dbReference type="CDD" id="cd01949">
    <property type="entry name" value="GGDEF"/>
    <property type="match status" value="1"/>
</dbReference>
<dbReference type="RefSeq" id="WP_101751307.1">
    <property type="nucleotide sequence ID" value="NZ_CP025430.1"/>
</dbReference>
<dbReference type="SUPFAM" id="SSF55073">
    <property type="entry name" value="Nucleotide cyclase"/>
    <property type="match status" value="1"/>
</dbReference>
<dbReference type="Pfam" id="PF00990">
    <property type="entry name" value="GGDEF"/>
    <property type="match status" value="1"/>
</dbReference>
<organism evidence="2 3">
    <name type="scientific">Paracoccus zhejiangensis</name>
    <dbReference type="NCBI Taxonomy" id="1077935"/>
    <lineage>
        <taxon>Bacteria</taxon>
        <taxon>Pseudomonadati</taxon>
        <taxon>Pseudomonadota</taxon>
        <taxon>Alphaproteobacteria</taxon>
        <taxon>Rhodobacterales</taxon>
        <taxon>Paracoccaceae</taxon>
        <taxon>Paracoccus</taxon>
    </lineage>
</organism>
<evidence type="ECO:0000313" key="3">
    <source>
        <dbReference type="Proteomes" id="UP000234530"/>
    </source>
</evidence>
<evidence type="ECO:0000259" key="1">
    <source>
        <dbReference type="PROSITE" id="PS50887"/>
    </source>
</evidence>
<dbReference type="InterPro" id="IPR043128">
    <property type="entry name" value="Rev_trsase/Diguanyl_cyclase"/>
</dbReference>
<dbReference type="Proteomes" id="UP000234530">
    <property type="component" value="Chromosome"/>
</dbReference>
<dbReference type="PANTHER" id="PTHR46663:SF4">
    <property type="entry name" value="DIGUANYLATE CYCLASE DGCT-RELATED"/>
    <property type="match status" value="1"/>
</dbReference>
<dbReference type="AlphaFoldDB" id="A0A2H5EVD2"/>
<dbReference type="Gene3D" id="3.30.450.260">
    <property type="entry name" value="Haem NO binding associated domain"/>
    <property type="match status" value="1"/>
</dbReference>
<dbReference type="EMBL" id="CP025430">
    <property type="protein sequence ID" value="AUH63265.1"/>
    <property type="molecule type" value="Genomic_DNA"/>
</dbReference>
<dbReference type="OrthoDB" id="9812260at2"/>
<dbReference type="NCBIfam" id="TIGR00254">
    <property type="entry name" value="GGDEF"/>
    <property type="match status" value="1"/>
</dbReference>
<dbReference type="PROSITE" id="PS50887">
    <property type="entry name" value="GGDEF"/>
    <property type="match status" value="1"/>
</dbReference>
<dbReference type="FunFam" id="3.30.70.270:FF:000001">
    <property type="entry name" value="Diguanylate cyclase domain protein"/>
    <property type="match status" value="1"/>
</dbReference>
<name>A0A2H5EVD2_9RHOB</name>
<evidence type="ECO:0000313" key="2">
    <source>
        <dbReference type="EMBL" id="AUH63265.1"/>
    </source>
</evidence>
<dbReference type="SMART" id="SM00267">
    <property type="entry name" value="GGDEF"/>
    <property type="match status" value="1"/>
</dbReference>